<evidence type="ECO:0000256" key="4">
    <source>
        <dbReference type="ARBA" id="ARBA00022833"/>
    </source>
</evidence>
<proteinExistence type="inferred from homology"/>
<evidence type="ECO:0000256" key="2">
    <source>
        <dbReference type="ARBA" id="ARBA00007581"/>
    </source>
</evidence>
<feature type="domain" description="Extradiol ring-cleavage dioxygenase class III enzyme subunit B" evidence="6">
    <location>
        <begin position="25"/>
        <end position="264"/>
    </location>
</feature>
<comment type="cofactor">
    <cofactor evidence="1">
        <name>Zn(2+)</name>
        <dbReference type="ChEBI" id="CHEBI:29105"/>
    </cofactor>
</comment>
<dbReference type="InterPro" id="IPR004183">
    <property type="entry name" value="Xdiol_dOase_suB"/>
</dbReference>
<dbReference type="GO" id="GO:0008270">
    <property type="term" value="F:zinc ion binding"/>
    <property type="evidence" value="ECO:0007669"/>
    <property type="project" value="InterPro"/>
</dbReference>
<accession>A0A9E8ZC78</accession>
<keyword evidence="7" id="KW-0223">Dioxygenase</keyword>
<evidence type="ECO:0000313" key="7">
    <source>
        <dbReference type="EMBL" id="WAL60187.1"/>
    </source>
</evidence>
<evidence type="ECO:0000256" key="5">
    <source>
        <dbReference type="ARBA" id="ARBA00023002"/>
    </source>
</evidence>
<dbReference type="Proteomes" id="UP001163152">
    <property type="component" value="Chromosome"/>
</dbReference>
<keyword evidence="5" id="KW-0560">Oxidoreductase</keyword>
<dbReference type="InterPro" id="IPR014436">
    <property type="entry name" value="Extradiol_dOase_DODA"/>
</dbReference>
<evidence type="ECO:0000256" key="1">
    <source>
        <dbReference type="ARBA" id="ARBA00001947"/>
    </source>
</evidence>
<evidence type="ECO:0000313" key="8">
    <source>
        <dbReference type="Proteomes" id="UP001163152"/>
    </source>
</evidence>
<keyword evidence="4" id="KW-0862">Zinc</keyword>
<sequence>MASFPSIFVSHGAPDLLLTASPALEFFQQLGAQLGQPKAILVISAHWTTPLPTVSLATQPETIHDFWGFPAPLYELTYPAPGAPELADRVSKQLIEAGMSCELAADRGLDHGAWEPLMAMYPDAKIPVTQLSVQPHLGPAHHVQMGRALAALRQEGVLVLASGAITHNLSKFRGHAFDAQPPTWVTQFDDWLTEIITASELTASSLDRLLEYRRLAPYAVENHPTEEHFLPLFVAIGAGGLKPQGQRLHSSFTYGILSMAAYAFNEAMTIPVVFKTK</sequence>
<evidence type="ECO:0000259" key="6">
    <source>
        <dbReference type="Pfam" id="PF02900"/>
    </source>
</evidence>
<dbReference type="PANTHER" id="PTHR30096:SF0">
    <property type="entry name" value="4,5-DOPA DIOXYGENASE EXTRADIOL-LIKE PROTEIN"/>
    <property type="match status" value="1"/>
</dbReference>
<comment type="similarity">
    <text evidence="2">Belongs to the DODA-type extradiol aromatic ring-opening dioxygenase family.</text>
</comment>
<dbReference type="Gene3D" id="3.40.830.10">
    <property type="entry name" value="LigB-like"/>
    <property type="match status" value="1"/>
</dbReference>
<dbReference type="GO" id="GO:0008198">
    <property type="term" value="F:ferrous iron binding"/>
    <property type="evidence" value="ECO:0007669"/>
    <property type="project" value="InterPro"/>
</dbReference>
<evidence type="ECO:0000256" key="3">
    <source>
        <dbReference type="ARBA" id="ARBA00022723"/>
    </source>
</evidence>
<dbReference type="AlphaFoldDB" id="A0A9E8ZC78"/>
<dbReference type="Pfam" id="PF02900">
    <property type="entry name" value="LigB"/>
    <property type="match status" value="1"/>
</dbReference>
<protein>
    <submittedName>
        <fullName evidence="7">Class III extradiol ring-cleavage dioxygenase</fullName>
    </submittedName>
</protein>
<gene>
    <name evidence="7" type="ORF">OXH18_23970</name>
</gene>
<dbReference type="SUPFAM" id="SSF53213">
    <property type="entry name" value="LigB-like"/>
    <property type="match status" value="1"/>
</dbReference>
<dbReference type="RefSeq" id="WP_268610043.1">
    <property type="nucleotide sequence ID" value="NZ_CP113797.1"/>
</dbReference>
<dbReference type="KEGG" id="tsin:OXH18_23970"/>
<organism evidence="7 8">
    <name type="scientific">Thermocoleostomius sinensis A174</name>
    <dbReference type="NCBI Taxonomy" id="2016057"/>
    <lineage>
        <taxon>Bacteria</taxon>
        <taxon>Bacillati</taxon>
        <taxon>Cyanobacteriota</taxon>
        <taxon>Cyanophyceae</taxon>
        <taxon>Oculatellales</taxon>
        <taxon>Oculatellaceae</taxon>
        <taxon>Thermocoleostomius</taxon>
    </lineage>
</organism>
<reference evidence="7" key="1">
    <citation type="submission" date="2022-12" db="EMBL/GenBank/DDBJ databases">
        <title>Polyphasic identification of a Novel Hot-Spring Cyanobacterium Ocullathermofonsia sinensis gen nov. sp. nov. and Genomic Insights on its Adaptations to the Thermal Habitat.</title>
        <authorList>
            <person name="Daroch M."/>
            <person name="Tang J."/>
            <person name="Jiang Y."/>
        </authorList>
    </citation>
    <scope>NUCLEOTIDE SEQUENCE</scope>
    <source>
        <strain evidence="7">PKUAC-SCTA174</strain>
    </source>
</reference>
<keyword evidence="3" id="KW-0479">Metal-binding</keyword>
<dbReference type="GO" id="GO:0016702">
    <property type="term" value="F:oxidoreductase activity, acting on single donors with incorporation of molecular oxygen, incorporation of two atoms of oxygen"/>
    <property type="evidence" value="ECO:0007669"/>
    <property type="project" value="UniProtKB-ARBA"/>
</dbReference>
<dbReference type="CDD" id="cd07363">
    <property type="entry name" value="45_DOPA_Dioxygenase"/>
    <property type="match status" value="1"/>
</dbReference>
<dbReference type="PIRSF" id="PIRSF006157">
    <property type="entry name" value="Doxgns_DODA"/>
    <property type="match status" value="1"/>
</dbReference>
<dbReference type="PANTHER" id="PTHR30096">
    <property type="entry name" value="4,5-DOPA DIOXYGENASE EXTRADIOL-LIKE PROTEIN"/>
    <property type="match status" value="1"/>
</dbReference>
<dbReference type="EMBL" id="CP113797">
    <property type="protein sequence ID" value="WAL60187.1"/>
    <property type="molecule type" value="Genomic_DNA"/>
</dbReference>
<keyword evidence="8" id="KW-1185">Reference proteome</keyword>
<name>A0A9E8ZC78_9CYAN</name>